<name>A0A4Y2T059_ARAVE</name>
<reference evidence="1 2" key="1">
    <citation type="journal article" date="2019" name="Sci. Rep.">
        <title>Orb-weaving spider Araneus ventricosus genome elucidates the spidroin gene catalogue.</title>
        <authorList>
            <person name="Kono N."/>
            <person name="Nakamura H."/>
            <person name="Ohtoshi R."/>
            <person name="Moran D.A.P."/>
            <person name="Shinohara A."/>
            <person name="Yoshida Y."/>
            <person name="Fujiwara M."/>
            <person name="Mori M."/>
            <person name="Tomita M."/>
            <person name="Arakawa K."/>
        </authorList>
    </citation>
    <scope>NUCLEOTIDE SEQUENCE [LARGE SCALE GENOMIC DNA]</scope>
</reference>
<gene>
    <name evidence="1" type="ORF">AVEN_30296_1</name>
</gene>
<protein>
    <submittedName>
        <fullName evidence="1">Uncharacterized protein</fullName>
    </submittedName>
</protein>
<sequence>MSGNAYSRAVRAPISVQTATATVIFHMIYLPLELRAGVVEILGNADRAEVLANEEETATELMDIFVAKLDTLNNQNPTGELWILYFEMVTLAKHFIE</sequence>
<organism evidence="1 2">
    <name type="scientific">Araneus ventricosus</name>
    <name type="common">Orbweaver spider</name>
    <name type="synonym">Epeira ventricosa</name>
    <dbReference type="NCBI Taxonomy" id="182803"/>
    <lineage>
        <taxon>Eukaryota</taxon>
        <taxon>Metazoa</taxon>
        <taxon>Ecdysozoa</taxon>
        <taxon>Arthropoda</taxon>
        <taxon>Chelicerata</taxon>
        <taxon>Arachnida</taxon>
        <taxon>Araneae</taxon>
        <taxon>Araneomorphae</taxon>
        <taxon>Entelegynae</taxon>
        <taxon>Araneoidea</taxon>
        <taxon>Araneidae</taxon>
        <taxon>Araneus</taxon>
    </lineage>
</organism>
<accession>A0A4Y2T059</accession>
<keyword evidence="2" id="KW-1185">Reference proteome</keyword>
<dbReference type="Proteomes" id="UP000499080">
    <property type="component" value="Unassembled WGS sequence"/>
</dbReference>
<evidence type="ECO:0000313" key="2">
    <source>
        <dbReference type="Proteomes" id="UP000499080"/>
    </source>
</evidence>
<proteinExistence type="predicted"/>
<dbReference type="AlphaFoldDB" id="A0A4Y2T059"/>
<dbReference type="EMBL" id="BGPR01025204">
    <property type="protein sequence ID" value="GBN93907.1"/>
    <property type="molecule type" value="Genomic_DNA"/>
</dbReference>
<comment type="caution">
    <text evidence="1">The sequence shown here is derived from an EMBL/GenBank/DDBJ whole genome shotgun (WGS) entry which is preliminary data.</text>
</comment>
<evidence type="ECO:0000313" key="1">
    <source>
        <dbReference type="EMBL" id="GBN93907.1"/>
    </source>
</evidence>
<dbReference type="OrthoDB" id="6753017at2759"/>